<evidence type="ECO:0000313" key="3">
    <source>
        <dbReference type="EMBL" id="MFI7588208.1"/>
    </source>
</evidence>
<dbReference type="RefSeq" id="WP_398281357.1">
    <property type="nucleotide sequence ID" value="NZ_JBITLV010000004.1"/>
</dbReference>
<feature type="transmembrane region" description="Helical" evidence="2">
    <location>
        <begin position="53"/>
        <end position="72"/>
    </location>
</feature>
<dbReference type="EMBL" id="JBITLV010000004">
    <property type="protein sequence ID" value="MFI7588208.1"/>
    <property type="molecule type" value="Genomic_DNA"/>
</dbReference>
<accession>A0ABW8APA1</accession>
<feature type="region of interest" description="Disordered" evidence="1">
    <location>
        <begin position="1"/>
        <end position="38"/>
    </location>
</feature>
<evidence type="ECO:0000256" key="2">
    <source>
        <dbReference type="SAM" id="Phobius"/>
    </source>
</evidence>
<comment type="caution">
    <text evidence="3">The sequence shown here is derived from an EMBL/GenBank/DDBJ whole genome shotgun (WGS) entry which is preliminary data.</text>
</comment>
<dbReference type="Proteomes" id="UP001612915">
    <property type="component" value="Unassembled WGS sequence"/>
</dbReference>
<keyword evidence="2" id="KW-1133">Transmembrane helix</keyword>
<feature type="compositionally biased region" description="Polar residues" evidence="1">
    <location>
        <begin position="1"/>
        <end position="13"/>
    </location>
</feature>
<evidence type="ECO:0000313" key="4">
    <source>
        <dbReference type="Proteomes" id="UP001612915"/>
    </source>
</evidence>
<proteinExistence type="predicted"/>
<reference evidence="3 4" key="1">
    <citation type="submission" date="2024-10" db="EMBL/GenBank/DDBJ databases">
        <title>The Natural Products Discovery Center: Release of the First 8490 Sequenced Strains for Exploring Actinobacteria Biosynthetic Diversity.</title>
        <authorList>
            <person name="Kalkreuter E."/>
            <person name="Kautsar S.A."/>
            <person name="Yang D."/>
            <person name="Bader C.D."/>
            <person name="Teijaro C.N."/>
            <person name="Fluegel L."/>
            <person name="Davis C.M."/>
            <person name="Simpson J.R."/>
            <person name="Lauterbach L."/>
            <person name="Steele A.D."/>
            <person name="Gui C."/>
            <person name="Meng S."/>
            <person name="Li G."/>
            <person name="Viehrig K."/>
            <person name="Ye F."/>
            <person name="Su P."/>
            <person name="Kiefer A.F."/>
            <person name="Nichols A."/>
            <person name="Cepeda A.J."/>
            <person name="Yan W."/>
            <person name="Fan B."/>
            <person name="Jiang Y."/>
            <person name="Adhikari A."/>
            <person name="Zheng C.-J."/>
            <person name="Schuster L."/>
            <person name="Cowan T.M."/>
            <person name="Smanski M.J."/>
            <person name="Chevrette M.G."/>
            <person name="De Carvalho L.P.S."/>
            <person name="Shen B."/>
        </authorList>
    </citation>
    <scope>NUCLEOTIDE SEQUENCE [LARGE SCALE GENOMIC DNA]</scope>
    <source>
        <strain evidence="3 4">NPDC049639</strain>
    </source>
</reference>
<feature type="transmembrane region" description="Helical" evidence="2">
    <location>
        <begin position="78"/>
        <end position="97"/>
    </location>
</feature>
<evidence type="ECO:0000256" key="1">
    <source>
        <dbReference type="SAM" id="MobiDB-lite"/>
    </source>
</evidence>
<keyword evidence="2" id="KW-0812">Transmembrane</keyword>
<sequence>MSQPTSDQPTSELPSIDPSTDPSTAPPPAETVVPPTHSAIVEPVTRPLRMRTVVLGVILLAIATLSLIDTTTSMNVDLGTTVLALMIGCGVLLIVGARRD</sequence>
<name>A0ABW8APA1_9ACTN</name>
<keyword evidence="4" id="KW-1185">Reference proteome</keyword>
<protein>
    <submittedName>
        <fullName evidence="3">Uncharacterized protein</fullName>
    </submittedName>
</protein>
<gene>
    <name evidence="3" type="ORF">ACIB24_14155</name>
</gene>
<keyword evidence="2" id="KW-0472">Membrane</keyword>
<organism evidence="3 4">
    <name type="scientific">Spongisporangium articulatum</name>
    <dbReference type="NCBI Taxonomy" id="3362603"/>
    <lineage>
        <taxon>Bacteria</taxon>
        <taxon>Bacillati</taxon>
        <taxon>Actinomycetota</taxon>
        <taxon>Actinomycetes</taxon>
        <taxon>Kineosporiales</taxon>
        <taxon>Kineosporiaceae</taxon>
        <taxon>Spongisporangium</taxon>
    </lineage>
</organism>